<feature type="transmembrane region" description="Helical" evidence="2">
    <location>
        <begin position="368"/>
        <end position="394"/>
    </location>
</feature>
<evidence type="ECO:0000256" key="2">
    <source>
        <dbReference type="SAM" id="Phobius"/>
    </source>
</evidence>
<proteinExistence type="predicted"/>
<keyword evidence="2" id="KW-0472">Membrane</keyword>
<feature type="compositionally biased region" description="Polar residues" evidence="1">
    <location>
        <begin position="256"/>
        <end position="265"/>
    </location>
</feature>
<organism evidence="3">
    <name type="scientific">Heliothis virescens ascovirus 3j</name>
    <dbReference type="NCBI Taxonomy" id="1561067"/>
    <lineage>
        <taxon>Viruses</taxon>
        <taxon>Varidnaviria</taxon>
        <taxon>Bamfordvirae</taxon>
        <taxon>Nucleocytoviricota</taxon>
        <taxon>Megaviricetes</taxon>
        <taxon>Pimascovirales</taxon>
        <taxon>Pimascovirales incertae sedis</taxon>
        <taxon>Ascoviridae</taxon>
        <taxon>Ascovirus</taxon>
    </lineage>
</organism>
<evidence type="ECO:0000313" key="3">
    <source>
        <dbReference type="EMBL" id="BBB16538.1"/>
    </source>
</evidence>
<feature type="region of interest" description="Disordered" evidence="1">
    <location>
        <begin position="156"/>
        <end position="278"/>
    </location>
</feature>
<keyword evidence="2" id="KW-0812">Transmembrane</keyword>
<feature type="compositionally biased region" description="Basic residues" evidence="1">
    <location>
        <begin position="266"/>
        <end position="276"/>
    </location>
</feature>
<feature type="region of interest" description="Disordered" evidence="1">
    <location>
        <begin position="82"/>
        <end position="142"/>
    </location>
</feature>
<keyword evidence="2" id="KW-1133">Transmembrane helix</keyword>
<evidence type="ECO:0000256" key="1">
    <source>
        <dbReference type="SAM" id="MobiDB-lite"/>
    </source>
</evidence>
<feature type="compositionally biased region" description="Polar residues" evidence="1">
    <location>
        <begin position="105"/>
        <end position="116"/>
    </location>
</feature>
<dbReference type="Proteomes" id="UP000317522">
    <property type="component" value="Segment"/>
</dbReference>
<accession>A0A2Z5UZD8</accession>
<feature type="compositionally biased region" description="Polar residues" evidence="1">
    <location>
        <begin position="82"/>
        <end position="91"/>
    </location>
</feature>
<dbReference type="EMBL" id="LC332918">
    <property type="protein sequence ID" value="BBB16538.1"/>
    <property type="molecule type" value="Genomic_DNA"/>
</dbReference>
<sequence length="435" mass="48799">MRTTPLVKMRGGGNSSHIENVIMIPHKLPDVGGVNDVISSKQVYGDSLCLEKLENRTRIRSDVIAAKPNYKKYQKAVIGSSGSVNNTVNTVHSREMTPSVRHTKNNASPKGNSSPVKGTPENPIVIRSPSPQRRSQWVDDYSGREVDNFDRYSTQRKRQIVDEDDGRSIESLLGIPSPSKPQSKRKKNSSPAAVKDTSRKRNIILSGEHDRMHDLRPSPQIATPSIMNDRSVRSVTSDVAALAHSETSRSHKQRNSAKSTSNRLSYRSRGHDHRHHRDDALVRLRKERVNQMYRQYQPYLLMGMMGVQVTLGWMGLDMASYVNEQKVMLVEYYALLKEICEESVPSVEDMRKSKESGNNTNISPLNRLIMSIMGNTVVFVFGKFLGLSGIFSMLADIGNTNKTNPPGTVGREEDDDNDFDDVGYDDDLQPTRATR</sequence>
<feature type="region of interest" description="Disordered" evidence="1">
    <location>
        <begin position="401"/>
        <end position="435"/>
    </location>
</feature>
<reference evidence="3" key="1">
    <citation type="submission" date="2017-10" db="EMBL/GenBank/DDBJ databases">
        <title>Ascovirus isolated from Spodoptera litura (Noctuidae: Lepidoptera) transmitted by generalist endoparasitoid Meteorus pulchricornis (Braconidae: Hymenoptera).</title>
        <authorList>
            <person name="Arai E."/>
            <person name="Ishii K."/>
            <person name="Ishii H."/>
            <person name="Kunimi Y."/>
            <person name="Inoue M.N."/>
            <person name="Makiyama N."/>
            <person name="Sagawa S."/>
            <person name="Nakai M."/>
        </authorList>
    </citation>
    <scope>NUCLEOTIDE SEQUENCE [LARGE SCALE GENOMIC DNA]</scope>
    <source>
        <strain evidence="3">ENT01</strain>
    </source>
</reference>
<protein>
    <submittedName>
        <fullName evidence="3">Uncharacterized protein</fullName>
    </submittedName>
</protein>
<feature type="compositionally biased region" description="Polar residues" evidence="1">
    <location>
        <begin position="220"/>
        <end position="237"/>
    </location>
</feature>
<name>A0A2Z5UZD8_9VIRU</name>
<feature type="compositionally biased region" description="Acidic residues" evidence="1">
    <location>
        <begin position="412"/>
        <end position="428"/>
    </location>
</feature>
<feature type="compositionally biased region" description="Basic and acidic residues" evidence="1">
    <location>
        <begin position="207"/>
        <end position="216"/>
    </location>
</feature>